<dbReference type="InterPro" id="IPR004995">
    <property type="entry name" value="Spore_Ger"/>
</dbReference>
<dbReference type="PIRSF" id="PIRSF005690">
    <property type="entry name" value="GerBA"/>
    <property type="match status" value="1"/>
</dbReference>
<keyword evidence="5" id="KW-1185">Reference proteome</keyword>
<keyword evidence="3" id="KW-1133">Transmembrane helix</keyword>
<feature type="transmembrane region" description="Helical" evidence="3">
    <location>
        <begin position="287"/>
        <end position="306"/>
    </location>
</feature>
<evidence type="ECO:0000256" key="2">
    <source>
        <dbReference type="ARBA" id="ARBA00023136"/>
    </source>
</evidence>
<evidence type="ECO:0000256" key="3">
    <source>
        <dbReference type="SAM" id="Phobius"/>
    </source>
</evidence>
<evidence type="ECO:0000313" key="5">
    <source>
        <dbReference type="Proteomes" id="UP000657421"/>
    </source>
</evidence>
<organism evidence="4 5">
    <name type="scientific">Jingyaoa shaoxingensis</name>
    <dbReference type="NCBI Taxonomy" id="2763671"/>
    <lineage>
        <taxon>Bacteria</taxon>
        <taxon>Bacillati</taxon>
        <taxon>Bacillota</taxon>
        <taxon>Clostridia</taxon>
        <taxon>Lachnospirales</taxon>
        <taxon>Lachnospiraceae</taxon>
        <taxon>Jingyaoa</taxon>
    </lineage>
</organism>
<keyword evidence="3" id="KW-0812">Transmembrane</keyword>
<protein>
    <submittedName>
        <fullName evidence="4">Spore germination protein</fullName>
    </submittedName>
</protein>
<proteinExistence type="inferred from homology"/>
<reference evidence="4 5" key="1">
    <citation type="submission" date="2020-08" db="EMBL/GenBank/DDBJ databases">
        <title>Genome public.</title>
        <authorList>
            <person name="Liu C."/>
            <person name="Sun Q."/>
        </authorList>
    </citation>
    <scope>NUCLEOTIDE SEQUENCE [LARGE SCALE GENOMIC DNA]</scope>
    <source>
        <strain evidence="4 5">NSJ-46</strain>
    </source>
</reference>
<dbReference type="PANTHER" id="PTHR22550:SF9">
    <property type="entry name" value="STAGE V SPORULATION PROTEIN AF"/>
    <property type="match status" value="1"/>
</dbReference>
<accession>A0ABR7NAW5</accession>
<dbReference type="PANTHER" id="PTHR22550">
    <property type="entry name" value="SPORE GERMINATION PROTEIN"/>
    <property type="match status" value="1"/>
</dbReference>
<sequence length="473" mass="53758">MEKKISTDLYENTRILYELLRADQNFDMIFRPVQVGDRPACLYFINGFVKDEVLEKLLEFFYSLTPEDLPQNSEELTQSQIPYGDVQLLTDLNEVVYAVLAGMACLLIDGYDACFTIDCRSYPMRSISEPDKDKALRGSRDGFVETLVYNTALIRRRIRSKDLVIEQYQAGEASRTDIVLCYMAGRADAHLVEGLRERIHELKVDALPMNQESLAEVLYKGKWINPFPKFKYTERPDAAAASLLDGKVLILIDNAPSAMILPATLLDIMEEADDYYFPPITGSYLRISRLIIAILTLFLTPLWLLLLEHPQWIPAGMEFIQVEGVIHIPVIWQLLFLEFAIDGLKLAAINTPNTLSTPLSVIAGIVVGEFAVQSGWFNSEAMLYMAFVAIANYTQSNFELGYALKFMRLMLLVLTELFALPGFIVGVLAVCFFIASNKTVSGKSYLYPLFPFSGRQLKRRVLKEQTREKRRRN</sequence>
<dbReference type="Pfam" id="PF03323">
    <property type="entry name" value="GerA"/>
    <property type="match status" value="1"/>
</dbReference>
<evidence type="ECO:0000256" key="1">
    <source>
        <dbReference type="ARBA" id="ARBA00005278"/>
    </source>
</evidence>
<dbReference type="InterPro" id="IPR050768">
    <property type="entry name" value="UPF0353/GerABKA_families"/>
</dbReference>
<comment type="caution">
    <text evidence="4">The sequence shown here is derived from an EMBL/GenBank/DDBJ whole genome shotgun (WGS) entry which is preliminary data.</text>
</comment>
<feature type="transmembrane region" description="Helical" evidence="3">
    <location>
        <begin position="359"/>
        <end position="377"/>
    </location>
</feature>
<feature type="transmembrane region" description="Helical" evidence="3">
    <location>
        <begin position="411"/>
        <end position="435"/>
    </location>
</feature>
<evidence type="ECO:0000313" key="4">
    <source>
        <dbReference type="EMBL" id="MBC8573479.1"/>
    </source>
</evidence>
<gene>
    <name evidence="4" type="ORF">H8716_10365</name>
</gene>
<keyword evidence="2 3" id="KW-0472">Membrane</keyword>
<dbReference type="EMBL" id="JACRSZ010000010">
    <property type="protein sequence ID" value="MBC8573479.1"/>
    <property type="molecule type" value="Genomic_DNA"/>
</dbReference>
<comment type="similarity">
    <text evidence="1">Belongs to the GerABKA family.</text>
</comment>
<name>A0ABR7NAW5_9FIRM</name>
<dbReference type="Proteomes" id="UP000657421">
    <property type="component" value="Unassembled WGS sequence"/>
</dbReference>
<dbReference type="RefSeq" id="WP_249308730.1">
    <property type="nucleotide sequence ID" value="NZ_JACRSZ010000010.1"/>
</dbReference>